<sequence length="100" mass="11642">MEGSGKTESFKIAGNSLMCFWVKRMSDGSRVPWKQAALEFFNHPRYSRTGPTFIAFLPSLRPEERKDFFYSLNYVTTADLRLCMYVMTKKEGEEIPLNDE</sequence>
<protein>
    <submittedName>
        <fullName evidence="1">Uncharacterized protein</fullName>
    </submittedName>
</protein>
<proteinExistence type="predicted"/>
<evidence type="ECO:0000313" key="1">
    <source>
        <dbReference type="EMBL" id="GBM52431.1"/>
    </source>
</evidence>
<gene>
    <name evidence="1" type="ORF">AVEN_113646_1</name>
</gene>
<dbReference type="EMBL" id="BGPR01254471">
    <property type="protein sequence ID" value="GBM52431.1"/>
    <property type="molecule type" value="Genomic_DNA"/>
</dbReference>
<comment type="caution">
    <text evidence="1">The sequence shown here is derived from an EMBL/GenBank/DDBJ whole genome shotgun (WGS) entry which is preliminary data.</text>
</comment>
<organism evidence="1 2">
    <name type="scientific">Araneus ventricosus</name>
    <name type="common">Orbweaver spider</name>
    <name type="synonym">Epeira ventricosa</name>
    <dbReference type="NCBI Taxonomy" id="182803"/>
    <lineage>
        <taxon>Eukaryota</taxon>
        <taxon>Metazoa</taxon>
        <taxon>Ecdysozoa</taxon>
        <taxon>Arthropoda</taxon>
        <taxon>Chelicerata</taxon>
        <taxon>Arachnida</taxon>
        <taxon>Araneae</taxon>
        <taxon>Araneomorphae</taxon>
        <taxon>Entelegynae</taxon>
        <taxon>Araneoidea</taxon>
        <taxon>Araneidae</taxon>
        <taxon>Araneus</taxon>
    </lineage>
</organism>
<dbReference type="Proteomes" id="UP000499080">
    <property type="component" value="Unassembled WGS sequence"/>
</dbReference>
<keyword evidence="2" id="KW-1185">Reference proteome</keyword>
<name>A0A4Y2GGD4_ARAVE</name>
<dbReference type="AlphaFoldDB" id="A0A4Y2GGD4"/>
<reference evidence="1 2" key="1">
    <citation type="journal article" date="2019" name="Sci. Rep.">
        <title>Orb-weaving spider Araneus ventricosus genome elucidates the spidroin gene catalogue.</title>
        <authorList>
            <person name="Kono N."/>
            <person name="Nakamura H."/>
            <person name="Ohtoshi R."/>
            <person name="Moran D.A.P."/>
            <person name="Shinohara A."/>
            <person name="Yoshida Y."/>
            <person name="Fujiwara M."/>
            <person name="Mori M."/>
            <person name="Tomita M."/>
            <person name="Arakawa K."/>
        </authorList>
    </citation>
    <scope>NUCLEOTIDE SEQUENCE [LARGE SCALE GENOMIC DNA]</scope>
</reference>
<evidence type="ECO:0000313" key="2">
    <source>
        <dbReference type="Proteomes" id="UP000499080"/>
    </source>
</evidence>
<dbReference type="OrthoDB" id="6443573at2759"/>
<accession>A0A4Y2GGD4</accession>